<dbReference type="NCBIfam" id="TIGR00696">
    <property type="entry name" value="wecG_tagA_cpsF"/>
    <property type="match status" value="1"/>
</dbReference>
<dbReference type="Pfam" id="PF03808">
    <property type="entry name" value="Glyco_tran_WecG"/>
    <property type="match status" value="1"/>
</dbReference>
<protein>
    <submittedName>
        <fullName evidence="3">N-acetylmannosaminyltransferase</fullName>
        <ecNumber evidence="3">2.4.1.187</ecNumber>
    </submittedName>
</protein>
<dbReference type="PANTHER" id="PTHR34136:SF1">
    <property type="entry name" value="UDP-N-ACETYL-D-MANNOSAMINURONIC ACID TRANSFERASE"/>
    <property type="match status" value="1"/>
</dbReference>
<accession>A0A6J4S1P4</accession>
<organism evidence="3">
    <name type="scientific">uncultured Sphingomonadaceae bacterium</name>
    <dbReference type="NCBI Taxonomy" id="169976"/>
    <lineage>
        <taxon>Bacteria</taxon>
        <taxon>Pseudomonadati</taxon>
        <taxon>Pseudomonadota</taxon>
        <taxon>Alphaproteobacteria</taxon>
        <taxon>Sphingomonadales</taxon>
        <taxon>Sphingomonadaceae</taxon>
        <taxon>environmental samples</taxon>
    </lineage>
</organism>
<evidence type="ECO:0000256" key="2">
    <source>
        <dbReference type="ARBA" id="ARBA00022679"/>
    </source>
</evidence>
<proteinExistence type="predicted"/>
<dbReference type="InterPro" id="IPR004629">
    <property type="entry name" value="WecG_TagA_CpsF"/>
</dbReference>
<dbReference type="PANTHER" id="PTHR34136">
    <property type="match status" value="1"/>
</dbReference>
<keyword evidence="2 3" id="KW-0808">Transferase</keyword>
<dbReference type="EC" id="2.4.1.187" evidence="3"/>
<evidence type="ECO:0000313" key="3">
    <source>
        <dbReference type="EMBL" id="CAA9487420.1"/>
    </source>
</evidence>
<dbReference type="AlphaFoldDB" id="A0A6J4S1P4"/>
<evidence type="ECO:0000256" key="1">
    <source>
        <dbReference type="ARBA" id="ARBA00022676"/>
    </source>
</evidence>
<dbReference type="GO" id="GO:0047244">
    <property type="term" value="F:N-acetylglucosaminyldiphosphoundecaprenol N-acetyl-beta-D-mannosaminyltransferase activity"/>
    <property type="evidence" value="ECO:0007669"/>
    <property type="project" value="UniProtKB-EC"/>
</dbReference>
<gene>
    <name evidence="3" type="ORF">AVDCRST_MAG91-376</name>
</gene>
<name>A0A6J4S1P4_9SPHN</name>
<keyword evidence="1 3" id="KW-0328">Glycosyltransferase</keyword>
<sequence length="262" mass="29671">MPTDRMRDFPRRQEFLGVEFDGVTLDDLLDRLSRVTSDSAYSYIVTPNVDHIVRLTAIRNDGRDAEVRTAYDRASLCVCDSRVLAGLARSCGIDLPVCPGSDLTARLFDETVVPGDRVAIVGGCEEVLRDLRKLYQGVDIRHHMPPMGLRHDEAALDRAVGFVVESRARFTFLAVGSPQQEILAHRIASRPEARGCALCVGAAIEFVSAHRKRAPRMLQKLGLEWSYRLVQDPARMWRRYLWDGPRIFPIVLRWKRVRSSRG</sequence>
<reference evidence="3" key="1">
    <citation type="submission" date="2020-02" db="EMBL/GenBank/DDBJ databases">
        <authorList>
            <person name="Meier V. D."/>
        </authorList>
    </citation>
    <scope>NUCLEOTIDE SEQUENCE</scope>
    <source>
        <strain evidence="3">AVDCRST_MAG91</strain>
    </source>
</reference>
<dbReference type="EMBL" id="CADCVX010000081">
    <property type="protein sequence ID" value="CAA9487420.1"/>
    <property type="molecule type" value="Genomic_DNA"/>
</dbReference>
<dbReference type="CDD" id="cd06533">
    <property type="entry name" value="Glyco_transf_WecG_TagA"/>
    <property type="match status" value="1"/>
</dbReference>